<evidence type="ECO:0000313" key="2">
    <source>
        <dbReference type="Proteomes" id="UP001056778"/>
    </source>
</evidence>
<gene>
    <name evidence="1" type="ORF">MML48_7g00010036</name>
</gene>
<reference evidence="1" key="1">
    <citation type="submission" date="2022-04" db="EMBL/GenBank/DDBJ databases">
        <title>Chromosome-scale genome assembly of Holotrichia oblita Faldermann.</title>
        <authorList>
            <person name="Rongchong L."/>
        </authorList>
    </citation>
    <scope>NUCLEOTIDE SEQUENCE</scope>
    <source>
        <strain evidence="1">81SQS9</strain>
    </source>
</reference>
<name>A0ACB9SVW7_HOLOL</name>
<organism evidence="1 2">
    <name type="scientific">Holotrichia oblita</name>
    <name type="common">Chafer beetle</name>
    <dbReference type="NCBI Taxonomy" id="644536"/>
    <lineage>
        <taxon>Eukaryota</taxon>
        <taxon>Metazoa</taxon>
        <taxon>Ecdysozoa</taxon>
        <taxon>Arthropoda</taxon>
        <taxon>Hexapoda</taxon>
        <taxon>Insecta</taxon>
        <taxon>Pterygota</taxon>
        <taxon>Neoptera</taxon>
        <taxon>Endopterygota</taxon>
        <taxon>Coleoptera</taxon>
        <taxon>Polyphaga</taxon>
        <taxon>Scarabaeiformia</taxon>
        <taxon>Scarabaeidae</taxon>
        <taxon>Melolonthinae</taxon>
        <taxon>Holotrichia</taxon>
    </lineage>
</organism>
<dbReference type="Proteomes" id="UP001056778">
    <property type="component" value="Chromosome 7"/>
</dbReference>
<sequence>MLLLHGDNEVSGVENLCRDRSHITKVAVVQGEMHYIEVLPAILNKYSRKTVLIFGTLFCAIFGIARAFSSSYILFCILECLDAAALLATYVCRFFLGVELVGANKRVLADTIIWCFYPIGVMAIAGFAWLVNSWRFLIIILYLPLLTISFYYWIIPESVRWLLTQGRQEEAKAVLLKAAKVNKRTVSEKSLEKMTKSVAKQINEPLMEIFQSKILVVRFFNASFCWITCVFLFYCLTFNSVALAGNSYVDFMLTSLVEIPAYIVIYFVVDKYGRIYC</sequence>
<accession>A0ACB9SVW7</accession>
<protein>
    <submittedName>
        <fullName evidence="1">Solute carrier family 22 member</fullName>
    </submittedName>
</protein>
<dbReference type="EMBL" id="CM043021">
    <property type="protein sequence ID" value="KAI4458696.1"/>
    <property type="molecule type" value="Genomic_DNA"/>
</dbReference>
<proteinExistence type="predicted"/>
<evidence type="ECO:0000313" key="1">
    <source>
        <dbReference type="EMBL" id="KAI4458696.1"/>
    </source>
</evidence>
<keyword evidence="2" id="KW-1185">Reference proteome</keyword>
<comment type="caution">
    <text evidence="1">The sequence shown here is derived from an EMBL/GenBank/DDBJ whole genome shotgun (WGS) entry which is preliminary data.</text>
</comment>